<proteinExistence type="predicted"/>
<dbReference type="Ensembl" id="ENSOCUT00000036918.1">
    <property type="protein sequence ID" value="ENSOCUP00000046208.1"/>
    <property type="gene ID" value="ENSOCUG00000030097.1"/>
</dbReference>
<dbReference type="STRING" id="9986.ENSOCUP00000046208"/>
<feature type="compositionally biased region" description="Basic and acidic residues" evidence="2">
    <location>
        <begin position="12"/>
        <end position="22"/>
    </location>
</feature>
<sequence length="118" mass="13117">MVWCQGGVQRSSSEHRTLRHSETSQNPNSDHMACSRIHWPNHHPPLLCRACLPSTGPPKSRLLQTTCCVPCYLPCHGTDTYMSSCWLLNSRHVAPRRSGISLKTHTQSCCRGPCGSCC</sequence>
<organism evidence="3 4">
    <name type="scientific">Oryctolagus cuniculus</name>
    <name type="common">Rabbit</name>
    <dbReference type="NCBI Taxonomy" id="9986"/>
    <lineage>
        <taxon>Eukaryota</taxon>
        <taxon>Metazoa</taxon>
        <taxon>Chordata</taxon>
        <taxon>Craniata</taxon>
        <taxon>Vertebrata</taxon>
        <taxon>Euteleostomi</taxon>
        <taxon>Mammalia</taxon>
        <taxon>Eutheria</taxon>
        <taxon>Euarchontoglires</taxon>
        <taxon>Glires</taxon>
        <taxon>Lagomorpha</taxon>
        <taxon>Leporidae</taxon>
        <taxon>Oryctolagus</taxon>
    </lineage>
</organism>
<dbReference type="GO" id="GO:0045095">
    <property type="term" value="C:keratin filament"/>
    <property type="evidence" value="ECO:0007669"/>
    <property type="project" value="InterPro"/>
</dbReference>
<dbReference type="Proteomes" id="UP000001811">
    <property type="component" value="Chromosome 8"/>
</dbReference>
<dbReference type="Bgee" id="ENSOCUG00000030097">
    <property type="expression patterns" value="Expressed in blood and 9 other cell types or tissues"/>
</dbReference>
<evidence type="ECO:0000313" key="4">
    <source>
        <dbReference type="Proteomes" id="UP000001811"/>
    </source>
</evidence>
<keyword evidence="1" id="KW-0416">Keratin</keyword>
<evidence type="ECO:0000256" key="2">
    <source>
        <dbReference type="SAM" id="MobiDB-lite"/>
    </source>
</evidence>
<reference evidence="3 4" key="1">
    <citation type="journal article" date="2011" name="Nature">
        <title>A high-resolution map of human evolutionary constraint using 29 mammals.</title>
        <authorList>
            <person name="Lindblad-Toh K."/>
            <person name="Garber M."/>
            <person name="Zuk O."/>
            <person name="Lin M.F."/>
            <person name="Parker B.J."/>
            <person name="Washietl S."/>
            <person name="Kheradpour P."/>
            <person name="Ernst J."/>
            <person name="Jordan G."/>
            <person name="Mauceli E."/>
            <person name="Ward L.D."/>
            <person name="Lowe C.B."/>
            <person name="Holloway A.K."/>
            <person name="Clamp M."/>
            <person name="Gnerre S."/>
            <person name="Alfoldi J."/>
            <person name="Beal K."/>
            <person name="Chang J."/>
            <person name="Clawson H."/>
            <person name="Cuff J."/>
            <person name="Di Palma F."/>
            <person name="Fitzgerald S."/>
            <person name="Flicek P."/>
            <person name="Guttman M."/>
            <person name="Hubisz M.J."/>
            <person name="Jaffe D.B."/>
            <person name="Jungreis I."/>
            <person name="Kent W.J."/>
            <person name="Kostka D."/>
            <person name="Lara M."/>
            <person name="Martins A.L."/>
            <person name="Massingham T."/>
            <person name="Moltke I."/>
            <person name="Raney B.J."/>
            <person name="Rasmussen M.D."/>
            <person name="Robinson J."/>
            <person name="Stark A."/>
            <person name="Vilella A.J."/>
            <person name="Wen J."/>
            <person name="Xie X."/>
            <person name="Zody M.C."/>
            <person name="Baldwin J."/>
            <person name="Bloom T."/>
            <person name="Chin C.W."/>
            <person name="Heiman D."/>
            <person name="Nicol R."/>
            <person name="Nusbaum C."/>
            <person name="Young S."/>
            <person name="Wilkinson J."/>
            <person name="Worley K.C."/>
            <person name="Kovar C.L."/>
            <person name="Muzny D.M."/>
            <person name="Gibbs R.A."/>
            <person name="Cree A."/>
            <person name="Dihn H.H."/>
            <person name="Fowler G."/>
            <person name="Jhangiani S."/>
            <person name="Joshi V."/>
            <person name="Lee S."/>
            <person name="Lewis L.R."/>
            <person name="Nazareth L.V."/>
            <person name="Okwuonu G."/>
            <person name="Santibanez J."/>
            <person name="Warren W.C."/>
            <person name="Mardis E.R."/>
            <person name="Weinstock G.M."/>
            <person name="Wilson R.K."/>
            <person name="Delehaunty K."/>
            <person name="Dooling D."/>
            <person name="Fronik C."/>
            <person name="Fulton L."/>
            <person name="Fulton B."/>
            <person name="Graves T."/>
            <person name="Minx P."/>
            <person name="Sodergren E."/>
            <person name="Birney E."/>
            <person name="Margulies E.H."/>
            <person name="Herrero J."/>
            <person name="Green E.D."/>
            <person name="Haussler D."/>
            <person name="Siepel A."/>
            <person name="Goldman N."/>
            <person name="Pollard K.S."/>
            <person name="Pedersen J.S."/>
            <person name="Lander E.S."/>
            <person name="Kellis M."/>
        </authorList>
    </citation>
    <scope>NUCLEOTIDE SEQUENCE [LARGE SCALE GENOMIC DNA]</scope>
    <source>
        <strain evidence="3 4">Thorbecke inbred</strain>
    </source>
</reference>
<reference evidence="3" key="2">
    <citation type="submission" date="2025-08" db="UniProtKB">
        <authorList>
            <consortium name="Ensembl"/>
        </authorList>
    </citation>
    <scope>IDENTIFICATION</scope>
    <source>
        <strain evidence="3">Thorbecke</strain>
    </source>
</reference>
<dbReference type="Pfam" id="PF04579">
    <property type="entry name" value="Keratin_matx"/>
    <property type="match status" value="1"/>
</dbReference>
<dbReference type="InParanoid" id="A0A5F9DKU0"/>
<keyword evidence="4" id="KW-1185">Reference proteome</keyword>
<dbReference type="InterPro" id="IPR007659">
    <property type="entry name" value="Keratin_matx"/>
</dbReference>
<evidence type="ECO:0000313" key="3">
    <source>
        <dbReference type="Ensembl" id="ENSOCUP00000046208.1"/>
    </source>
</evidence>
<protein>
    <submittedName>
        <fullName evidence="3">Uncharacterized protein</fullName>
    </submittedName>
</protein>
<feature type="region of interest" description="Disordered" evidence="2">
    <location>
        <begin position="5"/>
        <end position="30"/>
    </location>
</feature>
<accession>A0A5F9DKU0</accession>
<name>A0A5F9DKU0_RABIT</name>
<dbReference type="AlphaFoldDB" id="A0A5F9DKU0"/>
<evidence type="ECO:0000256" key="1">
    <source>
        <dbReference type="ARBA" id="ARBA00022744"/>
    </source>
</evidence>
<reference evidence="3" key="3">
    <citation type="submission" date="2025-09" db="UniProtKB">
        <authorList>
            <consortium name="Ensembl"/>
        </authorList>
    </citation>
    <scope>IDENTIFICATION</scope>
    <source>
        <strain evidence="3">Thorbecke</strain>
    </source>
</reference>
<dbReference type="GO" id="GO:0005198">
    <property type="term" value="F:structural molecule activity"/>
    <property type="evidence" value="ECO:0007669"/>
    <property type="project" value="InterPro"/>
</dbReference>
<dbReference type="EMBL" id="AAGW02021305">
    <property type="status" value="NOT_ANNOTATED_CDS"/>
    <property type="molecule type" value="Genomic_DNA"/>
</dbReference>
<dbReference type="GO" id="GO:0005829">
    <property type="term" value="C:cytosol"/>
    <property type="evidence" value="ECO:0007669"/>
    <property type="project" value="UniProtKB-ARBA"/>
</dbReference>